<dbReference type="NCBIfam" id="NF003122">
    <property type="entry name" value="PRK04040.1"/>
    <property type="match status" value="1"/>
</dbReference>
<organism evidence="1 2">
    <name type="scientific">Nanobsidianus stetteri</name>
    <dbReference type="NCBI Taxonomy" id="1294122"/>
    <lineage>
        <taxon>Archaea</taxon>
        <taxon>Nanobdellota</taxon>
        <taxon>Candidatus Nanoarchaeia</taxon>
        <taxon>Nanoarchaeales</taxon>
        <taxon>Nanopusillaceae</taxon>
        <taxon>Candidatus Nanobsidianus</taxon>
    </lineage>
</organism>
<reference evidence="1 2" key="1">
    <citation type="submission" date="2013-02" db="EMBL/GenBank/DDBJ databases">
        <title>Insights into archaeal evolution and symbiosis from the genomes of a Nanoarchaeon and its crenarchaeal host from Yellowstone National Park.</title>
        <authorList>
            <person name="Podar M."/>
            <person name="Makarova K.S."/>
            <person name="Graham D.E."/>
            <person name="Wolf Y.I."/>
            <person name="Koonin E.V."/>
            <person name="Reysenbach A.-L."/>
        </authorList>
    </citation>
    <scope>NUCLEOTIDE SEQUENCE [LARGE SCALE GENOMIC DNA]</scope>
</reference>
<dbReference type="SUPFAM" id="SSF52540">
    <property type="entry name" value="P-loop containing nucleoside triphosphate hydrolases"/>
    <property type="match status" value="1"/>
</dbReference>
<keyword evidence="1" id="KW-0808">Transferase</keyword>
<dbReference type="Gene3D" id="3.40.50.300">
    <property type="entry name" value="P-loop containing nucleotide triphosphate hydrolases"/>
    <property type="match status" value="1"/>
</dbReference>
<dbReference type="EMBL" id="APJZ01000003">
    <property type="protein sequence ID" value="EOD42398.1"/>
    <property type="molecule type" value="Genomic_DNA"/>
</dbReference>
<evidence type="ECO:0000313" key="1">
    <source>
        <dbReference type="EMBL" id="EOD42398.1"/>
    </source>
</evidence>
<dbReference type="GO" id="GO:0004017">
    <property type="term" value="F:AMP kinase activity"/>
    <property type="evidence" value="ECO:0007669"/>
    <property type="project" value="UniProtKB-EC"/>
</dbReference>
<name>R1E429_NANST</name>
<dbReference type="EC" id="2.7.4.3" evidence="1"/>
<comment type="caution">
    <text evidence="1">The sequence shown here is derived from an EMBL/GenBank/DDBJ whole genome shotgun (WGS) entry which is preliminary data.</text>
</comment>
<sequence length="197" mass="22995">MIVIVVGVPGVGKTSVINEAKKYLKYEFKVINTGDIMFELAKEKYGINNRDEIRKKLTFEQQKEIQKEAIKRIKEMEKEGDIILDTHLVIESYEGYIPGMLREYAEILRPDGIAVIISDPDKIFVRRLKDIQIRGRDIENLKRIEIQQNLTIYFTTIFMFEYGTIVEVINNEEGLLEESAKKFAEFLNKLKESKLNK</sequence>
<dbReference type="InterPro" id="IPR027417">
    <property type="entry name" value="P-loop_NTPase"/>
</dbReference>
<gene>
    <name evidence="1" type="ORF">Nst1_432</name>
</gene>
<keyword evidence="1" id="KW-0418">Kinase</keyword>
<proteinExistence type="predicted"/>
<dbReference type="Pfam" id="PF13207">
    <property type="entry name" value="AAA_17"/>
    <property type="match status" value="1"/>
</dbReference>
<keyword evidence="2" id="KW-1185">Reference proteome</keyword>
<evidence type="ECO:0000313" key="2">
    <source>
        <dbReference type="Proteomes" id="UP000053279"/>
    </source>
</evidence>
<dbReference type="AlphaFoldDB" id="R1E429"/>
<accession>R1E429</accession>
<protein>
    <submittedName>
        <fullName evidence="1">Archaeal adenylate kinase</fullName>
        <ecNumber evidence="1">2.7.4.3</ecNumber>
    </submittedName>
</protein>
<dbReference type="PATRIC" id="fig|1294122.7.peg.417"/>
<dbReference type="Proteomes" id="UP000053279">
    <property type="component" value="Unassembled WGS sequence"/>
</dbReference>